<evidence type="ECO:0000313" key="3">
    <source>
        <dbReference type="Proteomes" id="UP000694557"/>
    </source>
</evidence>
<proteinExistence type="inferred from homology"/>
<sequence length="95" mass="10967">MQLEDFRKVLNVNLIGLIDVTLKFLPLLKKAQGSVVNVANYCLSKYGVEAFSDSLGYCDIVLHYIKLCKLLIDFRAFYYVTVTVRYCILYVFQIV</sequence>
<dbReference type="GeneTree" id="ENSGT00940000164857"/>
<reference evidence="2" key="1">
    <citation type="submission" date="2025-08" db="UniProtKB">
        <authorList>
            <consortium name="Ensembl"/>
        </authorList>
    </citation>
    <scope>IDENTIFICATION</scope>
</reference>
<dbReference type="SUPFAM" id="SSF51735">
    <property type="entry name" value="NAD(P)-binding Rossmann-fold domains"/>
    <property type="match status" value="1"/>
</dbReference>
<evidence type="ECO:0000313" key="2">
    <source>
        <dbReference type="Ensembl" id="ENSOKIP00005020084.1"/>
    </source>
</evidence>
<protein>
    <submittedName>
        <fullName evidence="2">Uncharacterized protein</fullName>
    </submittedName>
</protein>
<dbReference type="InterPro" id="IPR036291">
    <property type="entry name" value="NAD(P)-bd_dom_sf"/>
</dbReference>
<dbReference type="Ensembl" id="ENSOKIT00005021389.1">
    <property type="protein sequence ID" value="ENSOKIP00005020084.1"/>
    <property type="gene ID" value="ENSOKIG00005008893.1"/>
</dbReference>
<keyword evidence="3" id="KW-1185">Reference proteome</keyword>
<dbReference type="AlphaFoldDB" id="A0A8C7DGS2"/>
<comment type="similarity">
    <text evidence="1">Belongs to the short-chain dehydrogenases/reductases (SDR) family.</text>
</comment>
<evidence type="ECO:0000256" key="1">
    <source>
        <dbReference type="ARBA" id="ARBA00006484"/>
    </source>
</evidence>
<organism evidence="2 3">
    <name type="scientific">Oncorhynchus kisutch</name>
    <name type="common">Coho salmon</name>
    <name type="synonym">Salmo kisutch</name>
    <dbReference type="NCBI Taxonomy" id="8019"/>
    <lineage>
        <taxon>Eukaryota</taxon>
        <taxon>Metazoa</taxon>
        <taxon>Chordata</taxon>
        <taxon>Craniata</taxon>
        <taxon>Vertebrata</taxon>
        <taxon>Euteleostomi</taxon>
        <taxon>Actinopterygii</taxon>
        <taxon>Neopterygii</taxon>
        <taxon>Teleostei</taxon>
        <taxon>Protacanthopterygii</taxon>
        <taxon>Salmoniformes</taxon>
        <taxon>Salmonidae</taxon>
        <taxon>Salmoninae</taxon>
        <taxon>Oncorhynchus</taxon>
    </lineage>
</organism>
<dbReference type="Gene3D" id="3.40.50.720">
    <property type="entry name" value="NAD(P)-binding Rossmann-like Domain"/>
    <property type="match status" value="1"/>
</dbReference>
<accession>A0A8C7DGS2</accession>
<dbReference type="GO" id="GO:0008202">
    <property type="term" value="P:steroid metabolic process"/>
    <property type="evidence" value="ECO:0007669"/>
    <property type="project" value="TreeGrafter"/>
</dbReference>
<dbReference type="PANTHER" id="PTHR43313:SF47">
    <property type="entry name" value="RETINOL DEHYDROGENASE 7"/>
    <property type="match status" value="1"/>
</dbReference>
<dbReference type="GO" id="GO:0016491">
    <property type="term" value="F:oxidoreductase activity"/>
    <property type="evidence" value="ECO:0007669"/>
    <property type="project" value="TreeGrafter"/>
</dbReference>
<reference evidence="2" key="2">
    <citation type="submission" date="2025-09" db="UniProtKB">
        <authorList>
            <consortium name="Ensembl"/>
        </authorList>
    </citation>
    <scope>IDENTIFICATION</scope>
</reference>
<name>A0A8C7DGS2_ONCKI</name>
<dbReference type="Proteomes" id="UP000694557">
    <property type="component" value="Unassembled WGS sequence"/>
</dbReference>
<dbReference type="PANTHER" id="PTHR43313">
    <property type="entry name" value="SHORT-CHAIN DEHYDROGENASE/REDUCTASE FAMILY 9C"/>
    <property type="match status" value="1"/>
</dbReference>